<dbReference type="GO" id="GO:0009288">
    <property type="term" value="C:bacterial-type flagellum"/>
    <property type="evidence" value="ECO:0007669"/>
    <property type="project" value="UniProtKB-SubCell"/>
</dbReference>
<dbReference type="InterPro" id="IPR032826">
    <property type="entry name" value="FliC_H7"/>
</dbReference>
<dbReference type="Pfam" id="PF00700">
    <property type="entry name" value="Flagellin_C"/>
    <property type="match status" value="1"/>
</dbReference>
<dbReference type="OrthoDB" id="9796789at2"/>
<protein>
    <recommendedName>
        <fullName evidence="4">Flagellin</fullName>
    </recommendedName>
</protein>
<evidence type="ECO:0000256" key="2">
    <source>
        <dbReference type="ARBA" id="ARBA00022525"/>
    </source>
</evidence>
<keyword evidence="3 4" id="KW-0975">Bacterial flagellum</keyword>
<keyword evidence="8" id="KW-0969">Cilium</keyword>
<feature type="domain" description="Flagellin C-terminal" evidence="6">
    <location>
        <begin position="495"/>
        <end position="580"/>
    </location>
</feature>
<dbReference type="Pfam" id="PF00669">
    <property type="entry name" value="Flagellin_N"/>
    <property type="match status" value="1"/>
</dbReference>
<dbReference type="InterPro" id="IPR001029">
    <property type="entry name" value="Flagellin_N"/>
</dbReference>
<keyword evidence="8" id="KW-0282">Flagellum</keyword>
<comment type="function">
    <text evidence="4">Flagellin is the subunit protein which polymerizes to form the filaments of bacterial flagella.</text>
</comment>
<reference evidence="9" key="1">
    <citation type="submission" date="2016-10" db="EMBL/GenBank/DDBJ databases">
        <authorList>
            <person name="Varghese N."/>
            <person name="Submissions S."/>
        </authorList>
    </citation>
    <scope>NUCLEOTIDE SEQUENCE [LARGE SCALE GENOMIC DNA]</scope>
    <source>
        <strain evidence="9">KCTC 32247</strain>
    </source>
</reference>
<name>A0A1H1NV46_9PSED</name>
<feature type="domain" description="Flagellin H7-serospecific" evidence="7">
    <location>
        <begin position="358"/>
        <end position="486"/>
    </location>
</feature>
<dbReference type="PANTHER" id="PTHR42792:SF2">
    <property type="entry name" value="FLAGELLIN"/>
    <property type="match status" value="1"/>
</dbReference>
<dbReference type="AlphaFoldDB" id="A0A1H1NV46"/>
<feature type="domain" description="Flagellin N-terminal" evidence="5">
    <location>
        <begin position="4"/>
        <end position="140"/>
    </location>
</feature>
<comment type="similarity">
    <text evidence="1 4">Belongs to the bacterial flagellin family.</text>
</comment>
<dbReference type="InterPro" id="IPR046358">
    <property type="entry name" value="Flagellin_C"/>
</dbReference>
<dbReference type="Gene3D" id="1.20.1330.10">
    <property type="entry name" value="f41 fragment of flagellin, N-terminal domain"/>
    <property type="match status" value="2"/>
</dbReference>
<dbReference type="Pfam" id="PF12445">
    <property type="entry name" value="FliC"/>
    <property type="match status" value="1"/>
</dbReference>
<evidence type="ECO:0000259" key="5">
    <source>
        <dbReference type="Pfam" id="PF00669"/>
    </source>
</evidence>
<dbReference type="SUPFAM" id="SSF64518">
    <property type="entry name" value="Phase 1 flagellin"/>
    <property type="match status" value="2"/>
</dbReference>
<keyword evidence="9" id="KW-1185">Reference proteome</keyword>
<evidence type="ECO:0000313" key="8">
    <source>
        <dbReference type="EMBL" id="SDS02842.1"/>
    </source>
</evidence>
<dbReference type="GO" id="GO:0005198">
    <property type="term" value="F:structural molecule activity"/>
    <property type="evidence" value="ECO:0007669"/>
    <property type="project" value="UniProtKB-UniRule"/>
</dbReference>
<accession>A0A1H1NV46</accession>
<organism evidence="8 9">
    <name type="scientific">Pseudomonas oryzae</name>
    <dbReference type="NCBI Taxonomy" id="1392877"/>
    <lineage>
        <taxon>Bacteria</taxon>
        <taxon>Pseudomonadati</taxon>
        <taxon>Pseudomonadota</taxon>
        <taxon>Gammaproteobacteria</taxon>
        <taxon>Pseudomonadales</taxon>
        <taxon>Pseudomonadaceae</taxon>
        <taxon>Pseudomonas</taxon>
    </lineage>
</organism>
<dbReference type="STRING" id="1392877.SAMN05216221_0904"/>
<sequence>MSVINTNITSVIAQKNLTSSKSALTTAMERLSSGLRINSAKDDAAGQAITNRMTAQVKGLAQAQRNANDGISVAQTAEGALNQVNDNLQRIRELSVQASNGTNSGDDLTSIQNEIGQRLEEINRISKETSFNGVNVLAGDKELSIQVGAQDGQTIKINLKEINAETLNLKGFNVDGKAEIANKAASLSDLKLASNVTEAVADKQYTLKTDNTAVSAADALGKLANAGTATFNGTNNAYGTAATGGTYTYDSAKDSFTYGATGVTETNAAAALTPKAGEAPRSAKIEIGGTAMDVLITNTGDITSKDGKALFIDSSGNLTATTSGTAGTDYVEATVGRLTNAMATDASDIDGNGFDVSTTDISTAKITLDDGSTLTGTNNAGVNVAGAKISRSELLAAAEANTAQDLSFQTTVGGVAAQTVTISSNGGTTTVKSGGNTVRADANGALTTAATTDTTLHVRDNGKVTDTDGVQYFVGQDGKLTTAETTKGTKTENPLKTIDAALKQIDSLRSDLGAVQNRFESAITNLSTNETNITAARSRIQDADYAVEVGNMTRAQILQQAGTSVLAQANQLPQGVLSLLR</sequence>
<dbReference type="Gene3D" id="6.10.280.190">
    <property type="match status" value="1"/>
</dbReference>
<proteinExistence type="inferred from homology"/>
<dbReference type="GO" id="GO:0005576">
    <property type="term" value="C:extracellular region"/>
    <property type="evidence" value="ECO:0007669"/>
    <property type="project" value="UniProtKB-SubCell"/>
</dbReference>
<evidence type="ECO:0000313" key="9">
    <source>
        <dbReference type="Proteomes" id="UP000243359"/>
    </source>
</evidence>
<dbReference type="EMBL" id="LT629751">
    <property type="protein sequence ID" value="SDS02842.1"/>
    <property type="molecule type" value="Genomic_DNA"/>
</dbReference>
<evidence type="ECO:0000256" key="3">
    <source>
        <dbReference type="ARBA" id="ARBA00023143"/>
    </source>
</evidence>
<evidence type="ECO:0000259" key="7">
    <source>
        <dbReference type="Pfam" id="PF12445"/>
    </source>
</evidence>
<evidence type="ECO:0000259" key="6">
    <source>
        <dbReference type="Pfam" id="PF00700"/>
    </source>
</evidence>
<evidence type="ECO:0000256" key="4">
    <source>
        <dbReference type="RuleBase" id="RU362073"/>
    </source>
</evidence>
<evidence type="ECO:0000256" key="1">
    <source>
        <dbReference type="ARBA" id="ARBA00005709"/>
    </source>
</evidence>
<dbReference type="Proteomes" id="UP000243359">
    <property type="component" value="Chromosome I"/>
</dbReference>
<keyword evidence="2 4" id="KW-0964">Secreted</keyword>
<keyword evidence="8" id="KW-0966">Cell projection</keyword>
<comment type="subcellular location">
    <subcellularLocation>
        <location evidence="4">Secreted</location>
    </subcellularLocation>
    <subcellularLocation>
        <location evidence="4">Bacterial flagellum</location>
    </subcellularLocation>
</comment>
<dbReference type="Gene3D" id="2.60.40.4390">
    <property type="match status" value="1"/>
</dbReference>
<dbReference type="InterPro" id="IPR001492">
    <property type="entry name" value="Flagellin"/>
</dbReference>
<gene>
    <name evidence="8" type="ORF">SAMN05216221_0904</name>
</gene>
<dbReference type="PRINTS" id="PR00207">
    <property type="entry name" value="FLAGELLIN"/>
</dbReference>
<dbReference type="PANTHER" id="PTHR42792">
    <property type="entry name" value="FLAGELLIN"/>
    <property type="match status" value="1"/>
</dbReference>
<dbReference type="RefSeq" id="WP_090347812.1">
    <property type="nucleotide sequence ID" value="NZ_LT629751.1"/>
</dbReference>